<evidence type="ECO:0000313" key="5">
    <source>
        <dbReference type="Proteomes" id="UP000269998"/>
    </source>
</evidence>
<accession>A0A447GCJ9</accession>
<dbReference type="InterPro" id="IPR000383">
    <property type="entry name" value="Xaa-Pro-like_dom"/>
</dbReference>
<dbReference type="InterPro" id="IPR050585">
    <property type="entry name" value="Xaa-Pro_dipeptidyl-ppase/CocE"/>
</dbReference>
<organism evidence="4 5">
    <name type="scientific">Mycobacterium basiliense</name>
    <dbReference type="NCBI Taxonomy" id="2094119"/>
    <lineage>
        <taxon>Bacteria</taxon>
        <taxon>Bacillati</taxon>
        <taxon>Actinomycetota</taxon>
        <taxon>Actinomycetes</taxon>
        <taxon>Mycobacteriales</taxon>
        <taxon>Mycobacteriaceae</taxon>
        <taxon>Mycobacterium</taxon>
    </lineage>
</organism>
<dbReference type="Gene3D" id="3.40.50.1820">
    <property type="entry name" value="alpha/beta hydrolase"/>
    <property type="match status" value="1"/>
</dbReference>
<dbReference type="EMBL" id="LR130759">
    <property type="protein sequence ID" value="VDM88174.1"/>
    <property type="molecule type" value="Genomic_DNA"/>
</dbReference>
<dbReference type="AlphaFoldDB" id="A0A447GCJ9"/>
<sequence length="577" mass="63238">MTSPRTTYSDSHLGTSTRTRSEPPRLRTLTGRVGANAVGAALGLRRASTRYSVHRVKVPMRDGIHLVADHYWPATSAPAGTLLVRGPYGRGLPMSLVFARLYAARGYHVVLQSVRGTFGSAGEFEPMVNEAADGADTVEWLRRQSWFTGHFATIGVSYLGFTQWALLQDPPPELAAAVITAGPHDLRASVWGTGSFAINDFLGWSDVVAHQEDPIRIRTGIRQLTAARRLARAAAELPMGESARTMLGTGAPWFESWVEHADHADPFWDRMRFPAALDRVQVPVLLVGGWQDIFLRQTLQQYQRLRQRGVDVALTVGPWTHVQLLTKGLAISARETLEWLDTHLGEAPQPRRPSPVRIFVTGHGWHYRPHWPPPTTEHSIYLQPGGGLGETPPEPGASPTTFRYHPENPTPTTGGPLLSPNGGYRDDGRLAAREDVLSFTGAALPRDLYVHGNPVIELAHTSDNPNVDVFVRVSEVDAKGHSRNVSDGYQRFGDTPETVRIELDPIAHRFTAGSRIRVLIAGSWFPRYARNLGTPEPALTSQTMKPATHSVHFGPSRLVLPVDPSADSVADPGGDLT</sequence>
<dbReference type="InterPro" id="IPR008979">
    <property type="entry name" value="Galactose-bd-like_sf"/>
</dbReference>
<dbReference type="RefSeq" id="WP_158016185.1">
    <property type="nucleotide sequence ID" value="NZ_CBCSKE010000015.1"/>
</dbReference>
<name>A0A447GCJ9_9MYCO</name>
<dbReference type="EC" id="3.1.1.84" evidence="4"/>
<dbReference type="Gene3D" id="2.60.120.260">
    <property type="entry name" value="Galactose-binding domain-like"/>
    <property type="match status" value="1"/>
</dbReference>
<dbReference type="SMART" id="SM00939">
    <property type="entry name" value="PepX_C"/>
    <property type="match status" value="1"/>
</dbReference>
<keyword evidence="5" id="KW-1185">Reference proteome</keyword>
<dbReference type="NCBIfam" id="TIGR00976">
    <property type="entry name" value="CocE_NonD"/>
    <property type="match status" value="1"/>
</dbReference>
<dbReference type="InterPro" id="IPR005674">
    <property type="entry name" value="CocE/Ser_esterase"/>
</dbReference>
<gene>
    <name evidence="4" type="primary">cocE_1</name>
    <name evidence="4" type="ORF">MB901379_01730</name>
</gene>
<feature type="domain" description="Xaa-Pro dipeptidyl-peptidase C-terminal" evidence="3">
    <location>
        <begin position="337"/>
        <end position="559"/>
    </location>
</feature>
<dbReference type="SUPFAM" id="SSF49785">
    <property type="entry name" value="Galactose-binding domain-like"/>
    <property type="match status" value="1"/>
</dbReference>
<feature type="region of interest" description="Disordered" evidence="2">
    <location>
        <begin position="385"/>
        <end position="421"/>
    </location>
</feature>
<dbReference type="PANTHER" id="PTHR43056">
    <property type="entry name" value="PEPTIDASE S9 PROLYL OLIGOPEPTIDASE"/>
    <property type="match status" value="1"/>
</dbReference>
<dbReference type="InterPro" id="IPR013736">
    <property type="entry name" value="Xaa-Pro_dipept_C"/>
</dbReference>
<feature type="region of interest" description="Disordered" evidence="2">
    <location>
        <begin position="1"/>
        <end position="24"/>
    </location>
</feature>
<dbReference type="KEGG" id="mbai:MB901379_01730"/>
<dbReference type="Pfam" id="PF08530">
    <property type="entry name" value="PepX_C"/>
    <property type="match status" value="1"/>
</dbReference>
<dbReference type="SUPFAM" id="SSF53474">
    <property type="entry name" value="alpha/beta-Hydrolases"/>
    <property type="match status" value="1"/>
</dbReference>
<dbReference type="GO" id="GO:0008239">
    <property type="term" value="F:dipeptidyl-peptidase activity"/>
    <property type="evidence" value="ECO:0007669"/>
    <property type="project" value="InterPro"/>
</dbReference>
<dbReference type="Gene3D" id="1.10.3020.10">
    <property type="entry name" value="alpha-amino acid ester hydrolase ( Helical cap domain)"/>
    <property type="match status" value="1"/>
</dbReference>
<keyword evidence="1 4" id="KW-0378">Hydrolase</keyword>
<evidence type="ECO:0000256" key="1">
    <source>
        <dbReference type="ARBA" id="ARBA00022801"/>
    </source>
</evidence>
<feature type="compositionally biased region" description="Polar residues" evidence="2">
    <location>
        <begin position="1"/>
        <end position="18"/>
    </location>
</feature>
<evidence type="ECO:0000259" key="3">
    <source>
        <dbReference type="SMART" id="SM00939"/>
    </source>
</evidence>
<dbReference type="OrthoDB" id="5240615at2"/>
<evidence type="ECO:0000313" key="4">
    <source>
        <dbReference type="EMBL" id="VDM88174.1"/>
    </source>
</evidence>
<protein>
    <submittedName>
        <fullName evidence="4">Cocaine esterase</fullName>
        <ecNumber evidence="4">3.1.1.84</ecNumber>
    </submittedName>
</protein>
<dbReference type="Pfam" id="PF02129">
    <property type="entry name" value="Peptidase_S15"/>
    <property type="match status" value="1"/>
</dbReference>
<reference evidence="5" key="1">
    <citation type="submission" date="2018-02" db="EMBL/GenBank/DDBJ databases">
        <authorList>
            <person name="Seth-Smith MB H."/>
            <person name="Seth-Smith H."/>
        </authorList>
    </citation>
    <scope>NUCLEOTIDE SEQUENCE [LARGE SCALE GENOMIC DNA]</scope>
</reference>
<dbReference type="InterPro" id="IPR029058">
    <property type="entry name" value="AB_hydrolase_fold"/>
</dbReference>
<dbReference type="Proteomes" id="UP000269998">
    <property type="component" value="Chromosome"/>
</dbReference>
<proteinExistence type="predicted"/>
<evidence type="ECO:0000256" key="2">
    <source>
        <dbReference type="SAM" id="MobiDB-lite"/>
    </source>
</evidence>
<feature type="compositionally biased region" description="Low complexity" evidence="2">
    <location>
        <begin position="410"/>
        <end position="421"/>
    </location>
</feature>
<dbReference type="PANTHER" id="PTHR43056:SF10">
    <property type="entry name" value="COCE_NOND FAMILY, PUTATIVE (AFU_ORTHOLOGUE AFUA_7G00600)-RELATED"/>
    <property type="match status" value="1"/>
</dbReference>